<evidence type="ECO:0000259" key="6">
    <source>
        <dbReference type="Pfam" id="PF02771"/>
    </source>
</evidence>
<feature type="domain" description="Acyl-CoA dehydrogenase/oxidase C-terminal" evidence="5">
    <location>
        <begin position="237"/>
        <end position="372"/>
    </location>
</feature>
<evidence type="ECO:0000256" key="1">
    <source>
        <dbReference type="ARBA" id="ARBA00001974"/>
    </source>
</evidence>
<dbReference type="EMBL" id="FMAF01000002">
    <property type="protein sequence ID" value="SCB13910.1"/>
    <property type="molecule type" value="Genomic_DNA"/>
</dbReference>
<dbReference type="Pfam" id="PF00441">
    <property type="entry name" value="Acyl-CoA_dh_1"/>
    <property type="match status" value="1"/>
</dbReference>
<comment type="similarity">
    <text evidence="2">Belongs to the acyl-CoA dehydrogenase family.</text>
</comment>
<accession>A0A1C3UEK0</accession>
<comment type="cofactor">
    <cofactor evidence="1">
        <name>FAD</name>
        <dbReference type="ChEBI" id="CHEBI:57692"/>
    </cofactor>
</comment>
<dbReference type="InterPro" id="IPR046373">
    <property type="entry name" value="Acyl-CoA_Oxase/DH_mid-dom_sf"/>
</dbReference>
<evidence type="ECO:0000313" key="8">
    <source>
        <dbReference type="Proteomes" id="UP000199205"/>
    </source>
</evidence>
<dbReference type="SUPFAM" id="SSF47203">
    <property type="entry name" value="Acyl-CoA dehydrogenase C-terminal domain-like"/>
    <property type="match status" value="1"/>
</dbReference>
<keyword evidence="4" id="KW-0274">FAD</keyword>
<gene>
    <name evidence="7" type="ORF">GA0061101_102236</name>
</gene>
<evidence type="ECO:0000256" key="3">
    <source>
        <dbReference type="ARBA" id="ARBA00022630"/>
    </source>
</evidence>
<dbReference type="Gene3D" id="2.40.110.10">
    <property type="entry name" value="Butyryl-CoA Dehydrogenase, subunit A, domain 2"/>
    <property type="match status" value="1"/>
</dbReference>
<dbReference type="InterPro" id="IPR009075">
    <property type="entry name" value="AcylCo_DH/oxidase_C"/>
</dbReference>
<dbReference type="InterPro" id="IPR013786">
    <property type="entry name" value="AcylCoA_DH/ox_N"/>
</dbReference>
<dbReference type="GO" id="GO:0050660">
    <property type="term" value="F:flavin adenine dinucleotide binding"/>
    <property type="evidence" value="ECO:0007669"/>
    <property type="project" value="InterPro"/>
</dbReference>
<feature type="domain" description="Acyl-CoA dehydrogenase/oxidase N-terminal" evidence="6">
    <location>
        <begin position="29"/>
        <end position="119"/>
    </location>
</feature>
<reference evidence="7 8" key="1">
    <citation type="submission" date="2016-08" db="EMBL/GenBank/DDBJ databases">
        <authorList>
            <person name="Seilhamer J.J."/>
        </authorList>
    </citation>
    <scope>NUCLEOTIDE SEQUENCE [LARGE SCALE GENOMIC DNA]</scope>
    <source>
        <strain evidence="7 8">P1-7</strain>
    </source>
</reference>
<organism evidence="7 8">
    <name type="scientific">Rhizobium lusitanum</name>
    <dbReference type="NCBI Taxonomy" id="293958"/>
    <lineage>
        <taxon>Bacteria</taxon>
        <taxon>Pseudomonadati</taxon>
        <taxon>Pseudomonadota</taxon>
        <taxon>Alphaproteobacteria</taxon>
        <taxon>Hyphomicrobiales</taxon>
        <taxon>Rhizobiaceae</taxon>
        <taxon>Rhizobium/Agrobacterium group</taxon>
        <taxon>Rhizobium</taxon>
    </lineage>
</organism>
<dbReference type="AlphaFoldDB" id="A0A1C3UEK0"/>
<dbReference type="InterPro" id="IPR009100">
    <property type="entry name" value="AcylCoA_DH/oxidase_NM_dom_sf"/>
</dbReference>
<evidence type="ECO:0000256" key="2">
    <source>
        <dbReference type="ARBA" id="ARBA00009347"/>
    </source>
</evidence>
<evidence type="ECO:0000313" key="7">
    <source>
        <dbReference type="EMBL" id="SCB13910.1"/>
    </source>
</evidence>
<protein>
    <submittedName>
        <fullName evidence="7">Acyl-CoA dehydrogenase</fullName>
    </submittedName>
</protein>
<dbReference type="InterPro" id="IPR036250">
    <property type="entry name" value="AcylCo_DH-like_C"/>
</dbReference>
<evidence type="ECO:0000259" key="5">
    <source>
        <dbReference type="Pfam" id="PF00441"/>
    </source>
</evidence>
<dbReference type="Gene3D" id="1.20.140.10">
    <property type="entry name" value="Butyryl-CoA Dehydrogenase, subunit A, domain 3"/>
    <property type="match status" value="1"/>
</dbReference>
<dbReference type="PANTHER" id="PTHR43884:SF12">
    <property type="entry name" value="ISOVALERYL-COA DEHYDROGENASE, MITOCHONDRIAL-RELATED"/>
    <property type="match status" value="1"/>
</dbReference>
<dbReference type="PANTHER" id="PTHR43884">
    <property type="entry name" value="ACYL-COA DEHYDROGENASE"/>
    <property type="match status" value="1"/>
</dbReference>
<sequence>MMSVAVALLEVGTGDGPAVRAARVAAIASQHADAVDAEGRFPREAVDAMRAERLLSIQIPAALGGEGASITEIAELCSILGQACAASAMVFAMHQIKLSSLVEHGADSNWHRDFMRRIASEQLLLASATTEGGIGGNLRNSICAIKVEGDTCFLEKDATVISYGAHADAILITSRSHAEAASSDQVLTVFLRDQYRIERTVEWNTLGMRGTCSDGFLFKGEAPAVQILPKPFAEIAAQSMLASSHLLWSGVWYGIAADAVARAQAFVRAAARKSPGTQPPGALRLAEVSSLLQMVKSNVVAGLKVYEEAKVDADRLSSMAFAVAMNNVKIASSEMILPIINHAMLICGIMGYKNGTPYSLGRHLRDAHSAQLMISNDRILGNTSTMLLVHKQDTSLLG</sequence>
<dbReference type="SUPFAM" id="SSF56645">
    <property type="entry name" value="Acyl-CoA dehydrogenase NM domain-like"/>
    <property type="match status" value="1"/>
</dbReference>
<name>A0A1C3UEK0_9HYPH</name>
<dbReference type="Pfam" id="PF02771">
    <property type="entry name" value="Acyl-CoA_dh_N"/>
    <property type="match status" value="1"/>
</dbReference>
<dbReference type="Proteomes" id="UP000199205">
    <property type="component" value="Unassembled WGS sequence"/>
</dbReference>
<dbReference type="InterPro" id="IPR037069">
    <property type="entry name" value="AcylCoA_DH/ox_N_sf"/>
</dbReference>
<dbReference type="PIRSF" id="PIRSF016578">
    <property type="entry name" value="HsaA"/>
    <property type="match status" value="1"/>
</dbReference>
<dbReference type="Gene3D" id="1.10.540.10">
    <property type="entry name" value="Acyl-CoA dehydrogenase/oxidase, N-terminal domain"/>
    <property type="match status" value="1"/>
</dbReference>
<evidence type="ECO:0000256" key="4">
    <source>
        <dbReference type="ARBA" id="ARBA00022827"/>
    </source>
</evidence>
<dbReference type="GO" id="GO:0003995">
    <property type="term" value="F:acyl-CoA dehydrogenase activity"/>
    <property type="evidence" value="ECO:0007669"/>
    <property type="project" value="TreeGrafter"/>
</dbReference>
<proteinExistence type="inferred from homology"/>
<keyword evidence="3" id="KW-0285">Flavoprotein</keyword>